<keyword evidence="2" id="KW-1003">Cell membrane</keyword>
<dbReference type="Pfam" id="PF01810">
    <property type="entry name" value="LysE"/>
    <property type="match status" value="1"/>
</dbReference>
<keyword evidence="4" id="KW-0813">Transport</keyword>
<protein>
    <submittedName>
        <fullName evidence="8">Putative RhtB family transporter</fullName>
    </submittedName>
</protein>
<keyword evidence="4" id="KW-0029">Amino-acid transport</keyword>
<proteinExistence type="predicted"/>
<dbReference type="GO" id="GO:0015171">
    <property type="term" value="F:amino acid transmembrane transporter activity"/>
    <property type="evidence" value="ECO:0007669"/>
    <property type="project" value="TreeGrafter"/>
</dbReference>
<keyword evidence="9" id="KW-1185">Reference proteome</keyword>
<dbReference type="PANTHER" id="PTHR30086">
    <property type="entry name" value="ARGININE EXPORTER PROTEIN ARGO"/>
    <property type="match status" value="1"/>
</dbReference>
<reference evidence="8 9" key="1">
    <citation type="journal article" date="2013" name="Syst. Appl. Microbiol.">
        <title>Phylogenetic position and virulence apparatus of the pear flower necrosis pathogen Erwinia piriflorinigrans CFBP 5888T as assessed by comparative genomics.</title>
        <authorList>
            <person name="Smits T.H."/>
            <person name="Rezzonico F."/>
            <person name="Lopez M.M."/>
            <person name="Blom J."/>
            <person name="Goesmann A."/>
            <person name="Frey J.E."/>
            <person name="Duffy B."/>
        </authorList>
    </citation>
    <scope>NUCLEOTIDE SEQUENCE [LARGE SCALE GENOMIC DNA]</scope>
    <source>
        <strain evidence="9">CFBP5888</strain>
    </source>
</reference>
<keyword evidence="3 7" id="KW-0812">Transmembrane</keyword>
<feature type="transmembrane region" description="Helical" evidence="7">
    <location>
        <begin position="39"/>
        <end position="63"/>
    </location>
</feature>
<feature type="transmembrane region" description="Helical" evidence="7">
    <location>
        <begin position="6"/>
        <end position="27"/>
    </location>
</feature>
<keyword evidence="6 7" id="KW-0472">Membrane</keyword>
<organism evidence="8 9">
    <name type="scientific">Erwinia piriflorinigrans CFBP 5888</name>
    <dbReference type="NCBI Taxonomy" id="1161919"/>
    <lineage>
        <taxon>Bacteria</taxon>
        <taxon>Pseudomonadati</taxon>
        <taxon>Pseudomonadota</taxon>
        <taxon>Gammaproteobacteria</taxon>
        <taxon>Enterobacterales</taxon>
        <taxon>Erwiniaceae</taxon>
        <taxon>Erwinia</taxon>
    </lineage>
</organism>
<gene>
    <name evidence="8" type="ORF">EPIR_2966</name>
</gene>
<comment type="caution">
    <text evidence="8">The sequence shown here is derived from an EMBL/GenBank/DDBJ whole genome shotgun (WGS) entry which is preliminary data.</text>
</comment>
<dbReference type="AlphaFoldDB" id="V5ZBL2"/>
<accession>V5ZBL2</accession>
<evidence type="ECO:0000256" key="7">
    <source>
        <dbReference type="SAM" id="Phobius"/>
    </source>
</evidence>
<feature type="transmembrane region" description="Helical" evidence="7">
    <location>
        <begin position="149"/>
        <end position="169"/>
    </location>
</feature>
<evidence type="ECO:0000256" key="1">
    <source>
        <dbReference type="ARBA" id="ARBA00004651"/>
    </source>
</evidence>
<name>V5ZBL2_9GAMM</name>
<evidence type="ECO:0000256" key="6">
    <source>
        <dbReference type="ARBA" id="ARBA00023136"/>
    </source>
</evidence>
<dbReference type="Proteomes" id="UP000018217">
    <property type="component" value="Unassembled WGS sequence"/>
</dbReference>
<evidence type="ECO:0000256" key="4">
    <source>
        <dbReference type="ARBA" id="ARBA00022970"/>
    </source>
</evidence>
<dbReference type="STRING" id="1161919.EPIR_2966"/>
<dbReference type="PIRSF" id="PIRSF006324">
    <property type="entry name" value="LeuE"/>
    <property type="match status" value="1"/>
</dbReference>
<evidence type="ECO:0000313" key="9">
    <source>
        <dbReference type="Proteomes" id="UP000018217"/>
    </source>
</evidence>
<dbReference type="EMBL" id="CAHS01000017">
    <property type="protein sequence ID" value="CCG88329.1"/>
    <property type="molecule type" value="Genomic_DNA"/>
</dbReference>
<comment type="subcellular location">
    <subcellularLocation>
        <location evidence="1">Cell membrane</location>
        <topology evidence="1">Multi-pass membrane protein</topology>
    </subcellularLocation>
</comment>
<sequence length="244" mass="26701">MLETSLFVATIVALGMLSPGPDFFLIVKNAARYRRSAAMMSALGVNCAVATHMAYCVAGLAVVITTTPWLFMLLKYAGAAYLIYIGIQALMSRGNGKMNFNNATQEETSLKKAFLQGYLCNLLNPKATLFFLSIFTQVLNVNSGISEKLLYAGIILGLSAIWWPSLVVLMQSGPVRRGLTKAQRIVDKLLGGVLIALGIKVALSWRSLFFTKKPLLIHREGLFIADGLSLIQHQNGESLPRCWN</sequence>
<evidence type="ECO:0000256" key="3">
    <source>
        <dbReference type="ARBA" id="ARBA00022692"/>
    </source>
</evidence>
<feature type="transmembrane region" description="Helical" evidence="7">
    <location>
        <begin position="69"/>
        <end position="91"/>
    </location>
</feature>
<feature type="transmembrane region" description="Helical" evidence="7">
    <location>
        <begin position="189"/>
        <end position="209"/>
    </location>
</feature>
<evidence type="ECO:0000313" key="8">
    <source>
        <dbReference type="EMBL" id="CCG88329.1"/>
    </source>
</evidence>
<dbReference type="PANTHER" id="PTHR30086:SF20">
    <property type="entry name" value="ARGININE EXPORTER PROTEIN ARGO-RELATED"/>
    <property type="match status" value="1"/>
</dbReference>
<dbReference type="GO" id="GO:0005886">
    <property type="term" value="C:plasma membrane"/>
    <property type="evidence" value="ECO:0007669"/>
    <property type="project" value="UniProtKB-SubCell"/>
</dbReference>
<evidence type="ECO:0000256" key="5">
    <source>
        <dbReference type="ARBA" id="ARBA00022989"/>
    </source>
</evidence>
<evidence type="ECO:0000256" key="2">
    <source>
        <dbReference type="ARBA" id="ARBA00022475"/>
    </source>
</evidence>
<dbReference type="InterPro" id="IPR001123">
    <property type="entry name" value="LeuE-type"/>
</dbReference>
<keyword evidence="5 7" id="KW-1133">Transmembrane helix</keyword>